<evidence type="ECO:0000313" key="3">
    <source>
        <dbReference type="Proteomes" id="UP000823844"/>
    </source>
</evidence>
<keyword evidence="1" id="KW-1133">Transmembrane helix</keyword>
<protein>
    <submittedName>
        <fullName evidence="2">Uncharacterized protein</fullName>
    </submittedName>
</protein>
<evidence type="ECO:0000313" key="2">
    <source>
        <dbReference type="EMBL" id="MBU3828438.1"/>
    </source>
</evidence>
<proteinExistence type="predicted"/>
<gene>
    <name evidence="2" type="ORF">H9806_04785</name>
</gene>
<dbReference type="Proteomes" id="UP000823844">
    <property type="component" value="Unassembled WGS sequence"/>
</dbReference>
<feature type="transmembrane region" description="Helical" evidence="1">
    <location>
        <begin position="64"/>
        <end position="91"/>
    </location>
</feature>
<keyword evidence="1" id="KW-0472">Membrane</keyword>
<evidence type="ECO:0000256" key="1">
    <source>
        <dbReference type="SAM" id="Phobius"/>
    </source>
</evidence>
<accession>A0A9E2NTN4</accession>
<dbReference type="AlphaFoldDB" id="A0A9E2NTN4"/>
<organism evidence="2 3">
    <name type="scientific">Candidatus Lactobacillus pullistercoris</name>
    <dbReference type="NCBI Taxonomy" id="2838636"/>
    <lineage>
        <taxon>Bacteria</taxon>
        <taxon>Bacillati</taxon>
        <taxon>Bacillota</taxon>
        <taxon>Bacilli</taxon>
        <taxon>Lactobacillales</taxon>
        <taxon>Lactobacillaceae</taxon>
        <taxon>Lactobacillus</taxon>
    </lineage>
</organism>
<comment type="caution">
    <text evidence="2">The sequence shown here is derived from an EMBL/GenBank/DDBJ whole genome shotgun (WGS) entry which is preliminary data.</text>
</comment>
<keyword evidence="1" id="KW-0812">Transmembrane</keyword>
<name>A0A9E2NTN4_9LACO</name>
<feature type="transmembrane region" description="Helical" evidence="1">
    <location>
        <begin position="103"/>
        <end position="121"/>
    </location>
</feature>
<sequence>MVNASFSKDELPEVKRIMNDKRFPEYYRHNFFMYYISIIRYSSKLYKAEIPKIKHFLANANMNALYFVSFSQSFMYVLDFKSTYLYINMIYGKYDYRNTFKEATYMMGITLIPVSFLRRCYFENVYVKYTKSSIDFVENLPATTDTFFAKTRIEFYKYLFNKDNDNMYKIVDTLKMVGVDVYVKDIVEDLEKNK</sequence>
<reference evidence="2" key="1">
    <citation type="journal article" date="2021" name="PeerJ">
        <title>Extensive microbial diversity within the chicken gut microbiome revealed by metagenomics and culture.</title>
        <authorList>
            <person name="Gilroy R."/>
            <person name="Ravi A."/>
            <person name="Getino M."/>
            <person name="Pursley I."/>
            <person name="Horton D.L."/>
            <person name="Alikhan N.F."/>
            <person name="Baker D."/>
            <person name="Gharbi K."/>
            <person name="Hall N."/>
            <person name="Watson M."/>
            <person name="Adriaenssens E.M."/>
            <person name="Foster-Nyarko E."/>
            <person name="Jarju S."/>
            <person name="Secka A."/>
            <person name="Antonio M."/>
            <person name="Oren A."/>
            <person name="Chaudhuri R.R."/>
            <person name="La Ragione R."/>
            <person name="Hildebrand F."/>
            <person name="Pallen M.J."/>
        </authorList>
    </citation>
    <scope>NUCLEOTIDE SEQUENCE</scope>
    <source>
        <strain evidence="2">F6-686</strain>
    </source>
</reference>
<dbReference type="EMBL" id="JAHLFT010000064">
    <property type="protein sequence ID" value="MBU3828438.1"/>
    <property type="molecule type" value="Genomic_DNA"/>
</dbReference>
<reference evidence="2" key="2">
    <citation type="submission" date="2021-04" db="EMBL/GenBank/DDBJ databases">
        <authorList>
            <person name="Gilroy R."/>
        </authorList>
    </citation>
    <scope>NUCLEOTIDE SEQUENCE</scope>
    <source>
        <strain evidence="2">F6-686</strain>
    </source>
</reference>